<dbReference type="AlphaFoldDB" id="A0A1F6AGW3"/>
<comment type="caution">
    <text evidence="1">The sequence shown here is derived from an EMBL/GenBank/DDBJ whole genome shotgun (WGS) entry which is preliminary data.</text>
</comment>
<evidence type="ECO:0000313" key="2">
    <source>
        <dbReference type="Proteomes" id="UP000178759"/>
    </source>
</evidence>
<dbReference type="EMBL" id="MFJV01000001">
    <property type="protein sequence ID" value="OGG23925.1"/>
    <property type="molecule type" value="Genomic_DNA"/>
</dbReference>
<name>A0A1F6AGW3_9BACT</name>
<gene>
    <name evidence="1" type="ORF">A3A79_01855</name>
</gene>
<evidence type="ECO:0000313" key="1">
    <source>
        <dbReference type="EMBL" id="OGG23925.1"/>
    </source>
</evidence>
<protein>
    <submittedName>
        <fullName evidence="1">Uncharacterized protein</fullName>
    </submittedName>
</protein>
<dbReference type="Proteomes" id="UP000178759">
    <property type="component" value="Unassembled WGS sequence"/>
</dbReference>
<reference evidence="1 2" key="1">
    <citation type="journal article" date="2016" name="Nat. Commun.">
        <title>Thousands of microbial genomes shed light on interconnected biogeochemical processes in an aquifer system.</title>
        <authorList>
            <person name="Anantharaman K."/>
            <person name="Brown C.T."/>
            <person name="Hug L.A."/>
            <person name="Sharon I."/>
            <person name="Castelle C.J."/>
            <person name="Probst A.J."/>
            <person name="Thomas B.C."/>
            <person name="Singh A."/>
            <person name="Wilkins M.J."/>
            <person name="Karaoz U."/>
            <person name="Brodie E.L."/>
            <person name="Williams K.H."/>
            <person name="Hubbard S.S."/>
            <person name="Banfield J.F."/>
        </authorList>
    </citation>
    <scope>NUCLEOTIDE SEQUENCE [LARGE SCALE GENOMIC DNA]</scope>
</reference>
<accession>A0A1F6AGW3</accession>
<dbReference type="STRING" id="1798392.A3A79_01855"/>
<organism evidence="1 2">
    <name type="scientific">Candidatus Gottesmanbacteria bacterium RIFCSPLOWO2_01_FULL_43_11b</name>
    <dbReference type="NCBI Taxonomy" id="1798392"/>
    <lineage>
        <taxon>Bacteria</taxon>
        <taxon>Candidatus Gottesmaniibacteriota</taxon>
    </lineage>
</organism>
<proteinExistence type="predicted"/>
<sequence length="329" mass="34917">MTIDFGAKLDSGDDLSDLSFTIDATYYGLNSKGSNLYKGDKIIVRENVDGTEYISQGTVTAVTASTGAVTVAAWDSGSTVPSGGFTVNASVFKWQREYFDPTGSLSTHRDAITNLTFRLTDGAEGRTIWLDDLKSSGGYLTTPEGSTIASSLDNQYFQYRIVEMTNDTAVSASLTSLTGGYGSLGIPISGNYIYTTTSANTSDFITRYVDINDPTTPRYVLGVDNGADEDADNTANFEVQSGALTINASDTLVAGTMTLTGGSVAIANGGQIVIGQKLWTVDQDVDGWSLNRRLGYGSKPTNGRRKNLMASFGANDCDDTVNSSTNTCQ</sequence>